<gene>
    <name evidence="2" type="ORF">LTR84_003194</name>
</gene>
<dbReference type="InterPro" id="IPR052778">
    <property type="entry name" value="Centrosome-WD_assoc"/>
</dbReference>
<evidence type="ECO:0008006" key="4">
    <source>
        <dbReference type="Google" id="ProtNLM"/>
    </source>
</evidence>
<dbReference type="SUPFAM" id="SSF69322">
    <property type="entry name" value="Tricorn protease domain 2"/>
    <property type="match status" value="1"/>
</dbReference>
<feature type="region of interest" description="Disordered" evidence="1">
    <location>
        <begin position="572"/>
        <end position="607"/>
    </location>
</feature>
<dbReference type="GO" id="GO:1990810">
    <property type="term" value="P:microtubule anchoring at mitotic spindle pole body"/>
    <property type="evidence" value="ECO:0007669"/>
    <property type="project" value="TreeGrafter"/>
</dbReference>
<keyword evidence="3" id="KW-1185">Reference proteome</keyword>
<dbReference type="AlphaFoldDB" id="A0AAV9NAD9"/>
<comment type="caution">
    <text evidence="2">The sequence shown here is derived from an EMBL/GenBank/DDBJ whole genome shotgun (WGS) entry which is preliminary data.</text>
</comment>
<protein>
    <recommendedName>
        <fullName evidence="4">Anaphase-promoting complex subunit 4 WD40 domain-containing protein</fullName>
    </recommendedName>
</protein>
<dbReference type="RefSeq" id="XP_064705769.1">
    <property type="nucleotide sequence ID" value="XM_064846789.1"/>
</dbReference>
<dbReference type="PANTHER" id="PTHR16220:SF0">
    <property type="entry name" value="WD REPEAT-CONTAINING PROTEIN WRAP73"/>
    <property type="match status" value="1"/>
</dbReference>
<dbReference type="EMBL" id="JAVRRD010000015">
    <property type="protein sequence ID" value="KAK5051542.1"/>
    <property type="molecule type" value="Genomic_DNA"/>
</dbReference>
<dbReference type="GeneID" id="89971388"/>
<dbReference type="Proteomes" id="UP001358417">
    <property type="component" value="Unassembled WGS sequence"/>
</dbReference>
<evidence type="ECO:0000256" key="1">
    <source>
        <dbReference type="SAM" id="MobiDB-lite"/>
    </source>
</evidence>
<dbReference type="GO" id="GO:0005815">
    <property type="term" value="C:microtubule organizing center"/>
    <property type="evidence" value="ECO:0007669"/>
    <property type="project" value="TreeGrafter"/>
</dbReference>
<dbReference type="PANTHER" id="PTHR16220">
    <property type="entry name" value="WD REPEAT PROTEIN 8-RELATED"/>
    <property type="match status" value="1"/>
</dbReference>
<dbReference type="GO" id="GO:1990811">
    <property type="term" value="C:MWP complex"/>
    <property type="evidence" value="ECO:0007669"/>
    <property type="project" value="TreeGrafter"/>
</dbReference>
<reference evidence="2 3" key="1">
    <citation type="submission" date="2023-08" db="EMBL/GenBank/DDBJ databases">
        <title>Black Yeasts Isolated from many extreme environments.</title>
        <authorList>
            <person name="Coleine C."/>
            <person name="Stajich J.E."/>
            <person name="Selbmann L."/>
        </authorList>
    </citation>
    <scope>NUCLEOTIDE SEQUENCE [LARGE SCALE GENOMIC DNA]</scope>
    <source>
        <strain evidence="2 3">CCFEE 5792</strain>
    </source>
</reference>
<evidence type="ECO:0000313" key="3">
    <source>
        <dbReference type="Proteomes" id="UP001358417"/>
    </source>
</evidence>
<name>A0AAV9NAD9_9EURO</name>
<evidence type="ECO:0000313" key="2">
    <source>
        <dbReference type="EMBL" id="KAK5051542.1"/>
    </source>
</evidence>
<sequence length="607" mass="67565">MVKITASDIGRCMRATRVSDQDPSTDDSLALQRPAISPNGRILAIVTPDPKIHLLDLTDTVHGDTVITRLRLPVHAKGFLQDCHIIRWSPEFMLDDDADSTTTSEADLGRTWLLLSNGRRVVAVSTDIWLPGMMRGVDGDSGSKSNILADYDLGAQFGKLTLLEFVFDHRHALLMHEHGGSATLLSLTRPQRQEIPHIKNNGPAAFAQAPNADKFALLRRDKGQDKISVFELSSNRLPIEHTFEPRSLDAQSIVWCPAGQPILGVVESPSYGLSVTFYTAQGHSLKHLDITSTNMNLARQPSNFEGVGATCLKWTNATDAHTVQAILDGQQQVFVRYLTNGSVSTQEIASFVHPDIVDGSNTLIWQEESENPLPSNKVSSFIRQKAAFSTKSSPEDLSPHAIDTVELNSDNTMIATCLKGCGKLLWIWKPEQSQPFTLIIFRHHVKYVLWHPFLPHVLIAITHQKRPIIYAWYVPNFGPISGEIVLNHEMHSNPLTTTLSTKFSASWLPAARHTDGRVPFFFTSATRFEISFLRSLDGRVLFESALRQDRNVFDNKDTGGADELIGIGIDTPSKTAKPSKKARFSVEEHVDPEQGEWLQEEAKHRAW</sequence>
<accession>A0AAV9NAD9</accession>
<proteinExistence type="predicted"/>
<organism evidence="2 3">
    <name type="scientific">Exophiala bonariae</name>
    <dbReference type="NCBI Taxonomy" id="1690606"/>
    <lineage>
        <taxon>Eukaryota</taxon>
        <taxon>Fungi</taxon>
        <taxon>Dikarya</taxon>
        <taxon>Ascomycota</taxon>
        <taxon>Pezizomycotina</taxon>
        <taxon>Eurotiomycetes</taxon>
        <taxon>Chaetothyriomycetidae</taxon>
        <taxon>Chaetothyriales</taxon>
        <taxon>Herpotrichiellaceae</taxon>
        <taxon>Exophiala</taxon>
    </lineage>
</organism>